<evidence type="ECO:0000313" key="2">
    <source>
        <dbReference type="Proteomes" id="UP001497482"/>
    </source>
</evidence>
<dbReference type="Proteomes" id="UP001497482">
    <property type="component" value="Chromosome 14"/>
</dbReference>
<name>A0AAV2JWN0_KNICA</name>
<proteinExistence type="predicted"/>
<accession>A0AAV2JWN0</accession>
<evidence type="ECO:0000313" key="1">
    <source>
        <dbReference type="EMBL" id="CAL1580613.1"/>
    </source>
</evidence>
<gene>
    <name evidence="1" type="ORF">KC01_LOCUS11435</name>
</gene>
<keyword evidence="2" id="KW-1185">Reference proteome</keyword>
<sequence length="78" mass="8673">MKYHCVRAKDETTQRETHEDLLVPQTRPCFLPTVLTHPALWTDANQQSSVSSLQDEATKEMGVWDLGGSGFGVEVIGK</sequence>
<dbReference type="AlphaFoldDB" id="A0AAV2JWN0"/>
<organism evidence="1 2">
    <name type="scientific">Knipowitschia caucasica</name>
    <name type="common">Caucasian dwarf goby</name>
    <name type="synonym">Pomatoschistus caucasicus</name>
    <dbReference type="NCBI Taxonomy" id="637954"/>
    <lineage>
        <taxon>Eukaryota</taxon>
        <taxon>Metazoa</taxon>
        <taxon>Chordata</taxon>
        <taxon>Craniata</taxon>
        <taxon>Vertebrata</taxon>
        <taxon>Euteleostomi</taxon>
        <taxon>Actinopterygii</taxon>
        <taxon>Neopterygii</taxon>
        <taxon>Teleostei</taxon>
        <taxon>Neoteleostei</taxon>
        <taxon>Acanthomorphata</taxon>
        <taxon>Gobiaria</taxon>
        <taxon>Gobiiformes</taxon>
        <taxon>Gobioidei</taxon>
        <taxon>Gobiidae</taxon>
        <taxon>Gobiinae</taxon>
        <taxon>Knipowitschia</taxon>
    </lineage>
</organism>
<protein>
    <submittedName>
        <fullName evidence="1">Uncharacterized protein</fullName>
    </submittedName>
</protein>
<reference evidence="1 2" key="1">
    <citation type="submission" date="2024-04" db="EMBL/GenBank/DDBJ databases">
        <authorList>
            <person name="Waldvogel A.-M."/>
            <person name="Schoenle A."/>
        </authorList>
    </citation>
    <scope>NUCLEOTIDE SEQUENCE [LARGE SCALE GENOMIC DNA]</scope>
</reference>
<dbReference type="EMBL" id="OZ035836">
    <property type="protein sequence ID" value="CAL1580613.1"/>
    <property type="molecule type" value="Genomic_DNA"/>
</dbReference>